<evidence type="ECO:0000256" key="6">
    <source>
        <dbReference type="ARBA" id="ARBA00023306"/>
    </source>
</evidence>
<dbReference type="AlphaFoldDB" id="A0AAU7XD67"/>
<dbReference type="InterPro" id="IPR042233">
    <property type="entry name" value="Cell_div_ZapA_N"/>
</dbReference>
<dbReference type="GO" id="GO:0032153">
    <property type="term" value="C:cell division site"/>
    <property type="evidence" value="ECO:0007669"/>
    <property type="project" value="TreeGrafter"/>
</dbReference>
<evidence type="ECO:0000256" key="9">
    <source>
        <dbReference type="ARBA" id="ARBA00033158"/>
    </source>
</evidence>
<sequence>MAQVNVTINGKVYRMACEDGQEGHLQGLATRLDGMIDQLRGSFGEIGDQRLTVMAAIMAMDELAEANRKIKGLEAENRSLRETRVAVIEHRDQIEAEIARRIELAANRIHEIAASIEPKD</sequence>
<evidence type="ECO:0000256" key="7">
    <source>
        <dbReference type="ARBA" id="ARBA00024910"/>
    </source>
</evidence>
<evidence type="ECO:0000256" key="2">
    <source>
        <dbReference type="ARBA" id="ARBA00015195"/>
    </source>
</evidence>
<dbReference type="Pfam" id="PF05164">
    <property type="entry name" value="ZapA"/>
    <property type="match status" value="1"/>
</dbReference>
<dbReference type="KEGG" id="mflg:ABS361_00465"/>
<dbReference type="GO" id="GO:0030428">
    <property type="term" value="C:cell septum"/>
    <property type="evidence" value="ECO:0007669"/>
    <property type="project" value="TreeGrafter"/>
</dbReference>
<evidence type="ECO:0000256" key="5">
    <source>
        <dbReference type="ARBA" id="ARBA00023210"/>
    </source>
</evidence>
<keyword evidence="3" id="KW-0963">Cytoplasm</keyword>
<dbReference type="InterPro" id="IPR036192">
    <property type="entry name" value="Cell_div_ZapA-like_sf"/>
</dbReference>
<evidence type="ECO:0000256" key="8">
    <source>
        <dbReference type="ARBA" id="ARBA00026068"/>
    </source>
</evidence>
<name>A0AAU7XD67_9HYPH</name>
<comment type="subunit">
    <text evidence="8">Homodimer. Interacts with FtsZ.</text>
</comment>
<comment type="function">
    <text evidence="7">Activator of cell division through the inhibition of FtsZ GTPase activity, therefore promoting FtsZ assembly into bundles of protofilaments necessary for the formation of the division Z ring. It is recruited early at mid-cell but it is not essential for cell division.</text>
</comment>
<proteinExistence type="predicted"/>
<keyword evidence="10" id="KW-0175">Coiled coil</keyword>
<dbReference type="InterPro" id="IPR007838">
    <property type="entry name" value="Cell_div_ZapA-like"/>
</dbReference>
<dbReference type="PANTHER" id="PTHR34981">
    <property type="entry name" value="CELL DIVISION PROTEIN ZAPA"/>
    <property type="match status" value="1"/>
</dbReference>
<dbReference type="GO" id="GO:0000921">
    <property type="term" value="P:septin ring assembly"/>
    <property type="evidence" value="ECO:0007669"/>
    <property type="project" value="TreeGrafter"/>
</dbReference>
<dbReference type="SUPFAM" id="SSF102829">
    <property type="entry name" value="Cell division protein ZapA-like"/>
    <property type="match status" value="1"/>
</dbReference>
<keyword evidence="4 11" id="KW-0132">Cell division</keyword>
<organism evidence="11">
    <name type="scientific">Methyloraptor flagellatus</name>
    <dbReference type="NCBI Taxonomy" id="3162530"/>
    <lineage>
        <taxon>Bacteria</taxon>
        <taxon>Pseudomonadati</taxon>
        <taxon>Pseudomonadota</taxon>
        <taxon>Alphaproteobacteria</taxon>
        <taxon>Hyphomicrobiales</taxon>
        <taxon>Ancalomicrobiaceae</taxon>
        <taxon>Methyloraptor</taxon>
    </lineage>
</organism>
<dbReference type="GO" id="GO:0000917">
    <property type="term" value="P:division septum assembly"/>
    <property type="evidence" value="ECO:0007669"/>
    <property type="project" value="UniProtKB-KW"/>
</dbReference>
<evidence type="ECO:0000256" key="10">
    <source>
        <dbReference type="SAM" id="Coils"/>
    </source>
</evidence>
<protein>
    <recommendedName>
        <fullName evidence="2">Cell division protein ZapA</fullName>
    </recommendedName>
    <alternativeName>
        <fullName evidence="9">Z ring-associated protein ZapA</fullName>
    </alternativeName>
</protein>
<dbReference type="RefSeq" id="WP_407049911.1">
    <property type="nucleotide sequence ID" value="NZ_CP158568.1"/>
</dbReference>
<comment type="subcellular location">
    <subcellularLocation>
        <location evidence="1">Cytoplasm</location>
    </subcellularLocation>
</comment>
<dbReference type="EMBL" id="CP158568">
    <property type="protein sequence ID" value="XBY44819.1"/>
    <property type="molecule type" value="Genomic_DNA"/>
</dbReference>
<dbReference type="GO" id="GO:0043093">
    <property type="term" value="P:FtsZ-dependent cytokinesis"/>
    <property type="evidence" value="ECO:0007669"/>
    <property type="project" value="TreeGrafter"/>
</dbReference>
<dbReference type="Gene3D" id="3.30.160.880">
    <property type="entry name" value="Cell division protein ZapA protomer, N-terminal domain"/>
    <property type="match status" value="1"/>
</dbReference>
<evidence type="ECO:0000313" key="11">
    <source>
        <dbReference type="EMBL" id="XBY44819.1"/>
    </source>
</evidence>
<accession>A0AAU7XD67</accession>
<dbReference type="GO" id="GO:0005829">
    <property type="term" value="C:cytosol"/>
    <property type="evidence" value="ECO:0007669"/>
    <property type="project" value="TreeGrafter"/>
</dbReference>
<keyword evidence="6" id="KW-0131">Cell cycle</keyword>
<dbReference type="PANTHER" id="PTHR34981:SF1">
    <property type="entry name" value="CELL DIVISION PROTEIN ZAPA"/>
    <property type="match status" value="1"/>
</dbReference>
<feature type="coiled-coil region" evidence="10">
    <location>
        <begin position="56"/>
        <end position="83"/>
    </location>
</feature>
<evidence type="ECO:0000256" key="4">
    <source>
        <dbReference type="ARBA" id="ARBA00022618"/>
    </source>
</evidence>
<evidence type="ECO:0000256" key="1">
    <source>
        <dbReference type="ARBA" id="ARBA00004496"/>
    </source>
</evidence>
<reference evidence="11" key="1">
    <citation type="submission" date="2024-06" db="EMBL/GenBank/DDBJ databases">
        <title>Methylostella associata gen. nov., sp. nov., a novel Ancalomicrobiaceae-affiliated facultatively methylotrophic bacteria that feed on methanotrophs of the genus Methylococcus.</title>
        <authorList>
            <person name="Saltykova V."/>
            <person name="Danilova O.V."/>
            <person name="Oshkin I.Y."/>
            <person name="Belova S.E."/>
            <person name="Pimenov N.V."/>
            <person name="Dedysh S.N."/>
        </authorList>
    </citation>
    <scope>NUCLEOTIDE SEQUENCE</scope>
    <source>
        <strain evidence="11">S20</strain>
    </source>
</reference>
<evidence type="ECO:0000256" key="3">
    <source>
        <dbReference type="ARBA" id="ARBA00022490"/>
    </source>
</evidence>
<gene>
    <name evidence="11" type="ORF">ABS361_00465</name>
</gene>
<keyword evidence="5" id="KW-0717">Septation</keyword>